<evidence type="ECO:0000313" key="6">
    <source>
        <dbReference type="Proteomes" id="UP001365542"/>
    </source>
</evidence>
<dbReference type="Pfam" id="PF08386">
    <property type="entry name" value="Abhydrolase_4"/>
    <property type="match status" value="1"/>
</dbReference>
<dbReference type="AlphaFoldDB" id="A0AAV9X2W2"/>
<feature type="domain" description="Peptidase S33 tripeptidyl aminopeptidase-like C-terminal" evidence="4">
    <location>
        <begin position="467"/>
        <end position="567"/>
    </location>
</feature>
<keyword evidence="6" id="KW-1185">Reference proteome</keyword>
<reference evidence="5 6" key="1">
    <citation type="submission" date="2019-10" db="EMBL/GenBank/DDBJ databases">
        <authorList>
            <person name="Palmer J.M."/>
        </authorList>
    </citation>
    <scope>NUCLEOTIDE SEQUENCE [LARGE SCALE GENOMIC DNA]</scope>
    <source>
        <strain evidence="5 6">TWF694</strain>
    </source>
</reference>
<sequence length="576" mass="63757">MLFFFAGLCCLLSGTQAFVLPTRLESREAKVPKRERLFKGISEDVDLKWHDCVGDSEHKAYRCARLSVPLDYKKPENGLRAIIPIIKFPASKDASYKGAVLINPGGPGGLGTETTYDLKFATATQANITGPGWDIIGFDPRGIGYSVPFFTCNATSFEPDRQNATVLPSSKDHHSFRRRFFNATSMGMIIPDSSPKLNSPEEDLYFHNNCTKYSGAYNQAGQHMNSVVVATDMLSIAKALAREAGRPEANVTVNFYGMSYGTALGQIFASLYPSNVGKFLLDGVLDVNTYIPRKRMYDTVAHADEAWSGFFTFCNDFGSDHCKFFAKGGVNAIRGRFNKIMSKLDPTKYEGKNSSDIEKVTTLLGDVKNKMLLSAYNPNQAWVGMSEFLVIVESVITPDEISQWNQTAISEWAEARHKKYLEKHAAPPLAYSDEAQTSVECTDGRNQSGIVITPAEHRERYNISNLAAHTTIGSPETCSKWPISPSWKWYGPIGGKTATPILFTGNRLDPVTPYESAENASKLFSGAKWYYADEIGHVTLDRGNECAYKHARAYFQNGTLPESGTMCKRGKFTIAE</sequence>
<feature type="chain" id="PRO_5043732086" description="Peptidase S33 tripeptidyl aminopeptidase-like C-terminal domain-containing protein" evidence="3">
    <location>
        <begin position="18"/>
        <end position="576"/>
    </location>
</feature>
<proteinExistence type="inferred from homology"/>
<comment type="similarity">
    <text evidence="1">Belongs to the peptidase S33 family.</text>
</comment>
<gene>
    <name evidence="5" type="ORF">TWF694_002705</name>
</gene>
<dbReference type="Gene3D" id="3.40.50.1820">
    <property type="entry name" value="alpha/beta hydrolase"/>
    <property type="match status" value="1"/>
</dbReference>
<keyword evidence="3" id="KW-0732">Signal</keyword>
<accession>A0AAV9X2W2</accession>
<dbReference type="GO" id="GO:0016787">
    <property type="term" value="F:hydrolase activity"/>
    <property type="evidence" value="ECO:0007669"/>
    <property type="project" value="UniProtKB-KW"/>
</dbReference>
<dbReference type="InterPro" id="IPR013595">
    <property type="entry name" value="Pept_S33_TAP-like_C"/>
</dbReference>
<dbReference type="SUPFAM" id="SSF53474">
    <property type="entry name" value="alpha/beta-Hydrolases"/>
    <property type="match status" value="1"/>
</dbReference>
<dbReference type="PANTHER" id="PTHR43248">
    <property type="entry name" value="2-SUCCINYL-6-HYDROXY-2,4-CYCLOHEXADIENE-1-CARBOXYLATE SYNTHASE"/>
    <property type="match status" value="1"/>
</dbReference>
<keyword evidence="2" id="KW-0378">Hydrolase</keyword>
<dbReference type="EMBL" id="JAVHJO010000011">
    <property type="protein sequence ID" value="KAK6533775.1"/>
    <property type="molecule type" value="Genomic_DNA"/>
</dbReference>
<dbReference type="InterPro" id="IPR051601">
    <property type="entry name" value="Serine_prot/Carboxylest_S33"/>
</dbReference>
<feature type="signal peptide" evidence="3">
    <location>
        <begin position="1"/>
        <end position="17"/>
    </location>
</feature>
<protein>
    <recommendedName>
        <fullName evidence="4">Peptidase S33 tripeptidyl aminopeptidase-like C-terminal domain-containing protein</fullName>
    </recommendedName>
</protein>
<comment type="caution">
    <text evidence="5">The sequence shown here is derived from an EMBL/GenBank/DDBJ whole genome shotgun (WGS) entry which is preliminary data.</text>
</comment>
<dbReference type="InterPro" id="IPR029058">
    <property type="entry name" value="AB_hydrolase_fold"/>
</dbReference>
<evidence type="ECO:0000256" key="3">
    <source>
        <dbReference type="SAM" id="SignalP"/>
    </source>
</evidence>
<evidence type="ECO:0000256" key="1">
    <source>
        <dbReference type="ARBA" id="ARBA00010088"/>
    </source>
</evidence>
<evidence type="ECO:0000313" key="5">
    <source>
        <dbReference type="EMBL" id="KAK6533775.1"/>
    </source>
</evidence>
<name>A0AAV9X2W2_9PEZI</name>
<evidence type="ECO:0000256" key="2">
    <source>
        <dbReference type="ARBA" id="ARBA00022801"/>
    </source>
</evidence>
<dbReference type="PANTHER" id="PTHR43248:SF25">
    <property type="entry name" value="AB HYDROLASE-1 DOMAIN-CONTAINING PROTEIN-RELATED"/>
    <property type="match status" value="1"/>
</dbReference>
<organism evidence="5 6">
    <name type="scientific">Orbilia ellipsospora</name>
    <dbReference type="NCBI Taxonomy" id="2528407"/>
    <lineage>
        <taxon>Eukaryota</taxon>
        <taxon>Fungi</taxon>
        <taxon>Dikarya</taxon>
        <taxon>Ascomycota</taxon>
        <taxon>Pezizomycotina</taxon>
        <taxon>Orbiliomycetes</taxon>
        <taxon>Orbiliales</taxon>
        <taxon>Orbiliaceae</taxon>
        <taxon>Orbilia</taxon>
    </lineage>
</organism>
<evidence type="ECO:0000259" key="4">
    <source>
        <dbReference type="Pfam" id="PF08386"/>
    </source>
</evidence>
<dbReference type="Proteomes" id="UP001365542">
    <property type="component" value="Unassembled WGS sequence"/>
</dbReference>